<comment type="caution">
    <text evidence="1">The sequence shown here is derived from an EMBL/GenBank/DDBJ whole genome shotgun (WGS) entry which is preliminary data.</text>
</comment>
<keyword evidence="2" id="KW-1185">Reference proteome</keyword>
<sequence>MNFLLCRILESHEIKLFSLIFIEHGDHFPFFYSLGTYPERRYFIESDSISCANPRVHDCDFNIANFVSCVLGIEDRRSMEKEIDPILEDISISLSLNLSSLCYEVSLEELKSLLDSYNFQASLIGDIFGNLDDTSLVELNIVRFVLGLDRNSLQHCLGNFPSIVPFNASISNVAHLFLLFKGMYLRTNPFKGGADGITEESPRNRRAIARYGHKSHG</sequence>
<organism evidence="1 2">
    <name type="scientific">Catharanthus roseus</name>
    <name type="common">Madagascar periwinkle</name>
    <name type="synonym">Vinca rosea</name>
    <dbReference type="NCBI Taxonomy" id="4058"/>
    <lineage>
        <taxon>Eukaryota</taxon>
        <taxon>Viridiplantae</taxon>
        <taxon>Streptophyta</taxon>
        <taxon>Embryophyta</taxon>
        <taxon>Tracheophyta</taxon>
        <taxon>Spermatophyta</taxon>
        <taxon>Magnoliopsida</taxon>
        <taxon>eudicotyledons</taxon>
        <taxon>Gunneridae</taxon>
        <taxon>Pentapetalae</taxon>
        <taxon>asterids</taxon>
        <taxon>lamiids</taxon>
        <taxon>Gentianales</taxon>
        <taxon>Apocynaceae</taxon>
        <taxon>Rauvolfioideae</taxon>
        <taxon>Vinceae</taxon>
        <taxon>Catharanthinae</taxon>
        <taxon>Catharanthus</taxon>
    </lineage>
</organism>
<dbReference type="Proteomes" id="UP001060085">
    <property type="component" value="Linkage Group LG06"/>
</dbReference>
<proteinExistence type="predicted"/>
<gene>
    <name evidence="1" type="ORF">M9H77_26671</name>
</gene>
<accession>A0ACC0AEK6</accession>
<name>A0ACC0AEK6_CATRO</name>
<dbReference type="EMBL" id="CM044706">
    <property type="protein sequence ID" value="KAI5657878.1"/>
    <property type="molecule type" value="Genomic_DNA"/>
</dbReference>
<evidence type="ECO:0000313" key="2">
    <source>
        <dbReference type="Proteomes" id="UP001060085"/>
    </source>
</evidence>
<protein>
    <submittedName>
        <fullName evidence="1">Uncharacterized protein</fullName>
    </submittedName>
</protein>
<evidence type="ECO:0000313" key="1">
    <source>
        <dbReference type="EMBL" id="KAI5657878.1"/>
    </source>
</evidence>
<reference evidence="2" key="1">
    <citation type="journal article" date="2023" name="Nat. Plants">
        <title>Single-cell RNA sequencing provides a high-resolution roadmap for understanding the multicellular compartmentation of specialized metabolism.</title>
        <authorList>
            <person name="Sun S."/>
            <person name="Shen X."/>
            <person name="Li Y."/>
            <person name="Li Y."/>
            <person name="Wang S."/>
            <person name="Li R."/>
            <person name="Zhang H."/>
            <person name="Shen G."/>
            <person name="Guo B."/>
            <person name="Wei J."/>
            <person name="Xu J."/>
            <person name="St-Pierre B."/>
            <person name="Chen S."/>
            <person name="Sun C."/>
        </authorList>
    </citation>
    <scope>NUCLEOTIDE SEQUENCE [LARGE SCALE GENOMIC DNA]</scope>
</reference>